<feature type="transmembrane region" description="Helical" evidence="7">
    <location>
        <begin position="203"/>
        <end position="225"/>
    </location>
</feature>
<evidence type="ECO:0000256" key="7">
    <source>
        <dbReference type="RuleBase" id="RU363032"/>
    </source>
</evidence>
<feature type="domain" description="ABC transmembrane type-1" evidence="8">
    <location>
        <begin position="95"/>
        <end position="296"/>
    </location>
</feature>
<dbReference type="PANTHER" id="PTHR43744">
    <property type="entry name" value="ABC TRANSPORTER PERMEASE PROTEIN MG189-RELATED-RELATED"/>
    <property type="match status" value="1"/>
</dbReference>
<keyword evidence="2 7" id="KW-0813">Transport</keyword>
<comment type="similarity">
    <text evidence="7">Belongs to the binding-protein-dependent transport system permease family.</text>
</comment>
<accession>A0A7M4DGV4</accession>
<evidence type="ECO:0000313" key="9">
    <source>
        <dbReference type="EMBL" id="VZO36147.1"/>
    </source>
</evidence>
<dbReference type="SUPFAM" id="SSF161098">
    <property type="entry name" value="MetI-like"/>
    <property type="match status" value="1"/>
</dbReference>
<feature type="transmembrane region" description="Helical" evidence="7">
    <location>
        <begin position="29"/>
        <end position="51"/>
    </location>
</feature>
<feature type="transmembrane region" description="Helical" evidence="7">
    <location>
        <begin position="277"/>
        <end position="296"/>
    </location>
</feature>
<dbReference type="Proteomes" id="UP000419743">
    <property type="component" value="Unassembled WGS sequence"/>
</dbReference>
<dbReference type="RefSeq" id="WP_231955104.1">
    <property type="nucleotide sequence ID" value="NZ_CACRYJ010000017.1"/>
</dbReference>
<comment type="caution">
    <text evidence="9">The sequence shown here is derived from an EMBL/GenBank/DDBJ whole genome shotgun (WGS) entry which is preliminary data.</text>
</comment>
<evidence type="ECO:0000256" key="1">
    <source>
        <dbReference type="ARBA" id="ARBA00004651"/>
    </source>
</evidence>
<dbReference type="AlphaFoldDB" id="A0A7M4DGV4"/>
<gene>
    <name evidence="9" type="primary">araQ_24</name>
    <name evidence="9" type="ORF">HALOF300_01351</name>
</gene>
<dbReference type="PROSITE" id="PS50928">
    <property type="entry name" value="ABC_TM1"/>
    <property type="match status" value="1"/>
</dbReference>
<feature type="transmembrane region" description="Helical" evidence="7">
    <location>
        <begin position="132"/>
        <end position="152"/>
    </location>
</feature>
<sequence length="311" mass="33153">MSVIAQSGLSERKIRRRDRLVNGNRRPGVAMLALKGVVLSIACALVIIPFVGIVSTSISSPAHVLDSGGFVLFPDTVNLTAYRSILGGGVVTQALLISGFVTVVGTLCSLTVTSLLGYSLSRPETFGGKPMLMALLVSMLFSPGLIPLYLVVKGMGMIDSLAALIVPTMISAFNVIVIRAFFSNLPQELIDAAKVDGAGELQTFTRIVLPLSKAVLAVIGLFYAVNYWNAFFNALIYLNDAAKWPVQLVLRTYVINNAQLDSGDLGGLESMPPQPSIQMAILVITLIPIICVYPFLQKHFAKGVLTGAVKG</sequence>
<evidence type="ECO:0000256" key="4">
    <source>
        <dbReference type="ARBA" id="ARBA00022692"/>
    </source>
</evidence>
<dbReference type="GO" id="GO:0055085">
    <property type="term" value="P:transmembrane transport"/>
    <property type="evidence" value="ECO:0007669"/>
    <property type="project" value="InterPro"/>
</dbReference>
<feature type="transmembrane region" description="Helical" evidence="7">
    <location>
        <begin position="94"/>
        <end position="120"/>
    </location>
</feature>
<dbReference type="PANTHER" id="PTHR43744:SF9">
    <property type="entry name" value="POLYGALACTURONAN_RHAMNOGALACTURONAN TRANSPORT SYSTEM PERMEASE PROTEIN YTCP"/>
    <property type="match status" value="1"/>
</dbReference>
<keyword evidence="4 7" id="KW-0812">Transmembrane</keyword>
<dbReference type="CDD" id="cd06261">
    <property type="entry name" value="TM_PBP2"/>
    <property type="match status" value="1"/>
</dbReference>
<keyword evidence="5 7" id="KW-1133">Transmembrane helix</keyword>
<dbReference type="InterPro" id="IPR000515">
    <property type="entry name" value="MetI-like"/>
</dbReference>
<organism evidence="9 10">
    <name type="scientific">Occultella aeris</name>
    <dbReference type="NCBI Taxonomy" id="2761496"/>
    <lineage>
        <taxon>Bacteria</taxon>
        <taxon>Bacillati</taxon>
        <taxon>Actinomycetota</taxon>
        <taxon>Actinomycetes</taxon>
        <taxon>Micrococcales</taxon>
        <taxon>Ruaniaceae</taxon>
        <taxon>Occultella</taxon>
    </lineage>
</organism>
<keyword evidence="10" id="KW-1185">Reference proteome</keyword>
<dbReference type="Pfam" id="PF00528">
    <property type="entry name" value="BPD_transp_1"/>
    <property type="match status" value="1"/>
</dbReference>
<comment type="subcellular location">
    <subcellularLocation>
        <location evidence="1 7">Cell membrane</location>
        <topology evidence="1 7">Multi-pass membrane protein</topology>
    </subcellularLocation>
</comment>
<proteinExistence type="inferred from homology"/>
<keyword evidence="6 7" id="KW-0472">Membrane</keyword>
<dbReference type="InterPro" id="IPR035906">
    <property type="entry name" value="MetI-like_sf"/>
</dbReference>
<evidence type="ECO:0000256" key="3">
    <source>
        <dbReference type="ARBA" id="ARBA00022475"/>
    </source>
</evidence>
<evidence type="ECO:0000256" key="6">
    <source>
        <dbReference type="ARBA" id="ARBA00023136"/>
    </source>
</evidence>
<dbReference type="Gene3D" id="1.10.3720.10">
    <property type="entry name" value="MetI-like"/>
    <property type="match status" value="1"/>
</dbReference>
<evidence type="ECO:0000259" key="8">
    <source>
        <dbReference type="PROSITE" id="PS50928"/>
    </source>
</evidence>
<dbReference type="EMBL" id="CACRYJ010000017">
    <property type="protein sequence ID" value="VZO36147.1"/>
    <property type="molecule type" value="Genomic_DNA"/>
</dbReference>
<name>A0A7M4DGV4_9MICO</name>
<reference evidence="9 10" key="1">
    <citation type="submission" date="2019-11" db="EMBL/GenBank/DDBJ databases">
        <authorList>
            <person name="Criscuolo A."/>
        </authorList>
    </citation>
    <scope>NUCLEOTIDE SEQUENCE [LARGE SCALE GENOMIC DNA]</scope>
    <source>
        <strain evidence="9">CIP111667</strain>
    </source>
</reference>
<evidence type="ECO:0000256" key="2">
    <source>
        <dbReference type="ARBA" id="ARBA00022448"/>
    </source>
</evidence>
<protein>
    <submittedName>
        <fullName evidence="9">L-arabinose transport system permease protein AraQ</fullName>
    </submittedName>
</protein>
<keyword evidence="3" id="KW-1003">Cell membrane</keyword>
<feature type="transmembrane region" description="Helical" evidence="7">
    <location>
        <begin position="164"/>
        <end position="182"/>
    </location>
</feature>
<dbReference type="GO" id="GO:0005886">
    <property type="term" value="C:plasma membrane"/>
    <property type="evidence" value="ECO:0007669"/>
    <property type="project" value="UniProtKB-SubCell"/>
</dbReference>
<evidence type="ECO:0000256" key="5">
    <source>
        <dbReference type="ARBA" id="ARBA00022989"/>
    </source>
</evidence>
<evidence type="ECO:0000313" key="10">
    <source>
        <dbReference type="Proteomes" id="UP000419743"/>
    </source>
</evidence>